<sequence>MEAVTYSLRQTFFGILKTLVVRASQNNLNLTYGVEPNIPVQLIGDSQRLHQVITNLVGDAIKLTPPKPCFVE</sequence>
<dbReference type="InterPro" id="IPR036890">
    <property type="entry name" value="HATPase_C_sf"/>
</dbReference>
<name>A0A4Q2DXV5_9AGAR</name>
<dbReference type="GO" id="GO:0071474">
    <property type="term" value="P:cellular hyperosmotic response"/>
    <property type="evidence" value="ECO:0007669"/>
    <property type="project" value="TreeGrafter"/>
</dbReference>
<dbReference type="PANTHER" id="PTHR45339:SF1">
    <property type="entry name" value="HYBRID SIGNAL TRANSDUCTION HISTIDINE KINASE J"/>
    <property type="match status" value="1"/>
</dbReference>
<dbReference type="STRING" id="2316362.A0A4Q2DXV5"/>
<dbReference type="Proteomes" id="UP000290288">
    <property type="component" value="Unassembled WGS sequence"/>
</dbReference>
<dbReference type="AlphaFoldDB" id="A0A4Q2DXV5"/>
<dbReference type="SUPFAM" id="SSF55874">
    <property type="entry name" value="ATPase domain of HSP90 chaperone/DNA topoisomerase II/histidine kinase"/>
    <property type="match status" value="1"/>
</dbReference>
<keyword evidence="2" id="KW-0902">Two-component regulatory system</keyword>
<evidence type="ECO:0000313" key="4">
    <source>
        <dbReference type="Proteomes" id="UP000290288"/>
    </source>
</evidence>
<keyword evidence="4" id="KW-1185">Reference proteome</keyword>
<evidence type="ECO:0000313" key="3">
    <source>
        <dbReference type="EMBL" id="RXW25113.1"/>
    </source>
</evidence>
<reference evidence="3 4" key="1">
    <citation type="submission" date="2019-01" db="EMBL/GenBank/DDBJ databases">
        <title>Draft genome sequence of Psathyrella aberdarensis IHI B618.</title>
        <authorList>
            <person name="Buettner E."/>
            <person name="Kellner H."/>
        </authorList>
    </citation>
    <scope>NUCLEOTIDE SEQUENCE [LARGE SCALE GENOMIC DNA]</scope>
    <source>
        <strain evidence="3 4">IHI B618</strain>
    </source>
</reference>
<gene>
    <name evidence="3" type="ORF">EST38_g753</name>
</gene>
<keyword evidence="1" id="KW-0597">Phosphoprotein</keyword>
<dbReference type="EMBL" id="SDEE01000009">
    <property type="protein sequence ID" value="RXW25113.1"/>
    <property type="molecule type" value="Genomic_DNA"/>
</dbReference>
<dbReference type="GO" id="GO:0004673">
    <property type="term" value="F:protein histidine kinase activity"/>
    <property type="evidence" value="ECO:0007669"/>
    <property type="project" value="TreeGrafter"/>
</dbReference>
<comment type="caution">
    <text evidence="3">The sequence shown here is derived from an EMBL/GenBank/DDBJ whole genome shotgun (WGS) entry which is preliminary data.</text>
</comment>
<evidence type="ECO:0000256" key="2">
    <source>
        <dbReference type="ARBA" id="ARBA00023012"/>
    </source>
</evidence>
<proteinExistence type="predicted"/>
<protein>
    <submittedName>
        <fullName evidence="3">Uncharacterized protein</fullName>
    </submittedName>
</protein>
<evidence type="ECO:0000256" key="1">
    <source>
        <dbReference type="ARBA" id="ARBA00022553"/>
    </source>
</evidence>
<organism evidence="3 4">
    <name type="scientific">Candolleomyces aberdarensis</name>
    <dbReference type="NCBI Taxonomy" id="2316362"/>
    <lineage>
        <taxon>Eukaryota</taxon>
        <taxon>Fungi</taxon>
        <taxon>Dikarya</taxon>
        <taxon>Basidiomycota</taxon>
        <taxon>Agaricomycotina</taxon>
        <taxon>Agaricomycetes</taxon>
        <taxon>Agaricomycetidae</taxon>
        <taxon>Agaricales</taxon>
        <taxon>Agaricineae</taxon>
        <taxon>Psathyrellaceae</taxon>
        <taxon>Candolleomyces</taxon>
    </lineage>
</organism>
<dbReference type="OrthoDB" id="10266508at2759"/>
<dbReference type="PANTHER" id="PTHR45339">
    <property type="entry name" value="HYBRID SIGNAL TRANSDUCTION HISTIDINE KINASE J"/>
    <property type="match status" value="1"/>
</dbReference>
<dbReference type="GO" id="GO:0000160">
    <property type="term" value="P:phosphorelay signal transduction system"/>
    <property type="evidence" value="ECO:0007669"/>
    <property type="project" value="UniProtKB-KW"/>
</dbReference>
<dbReference type="Gene3D" id="3.30.565.10">
    <property type="entry name" value="Histidine kinase-like ATPase, C-terminal domain"/>
    <property type="match status" value="1"/>
</dbReference>
<accession>A0A4Q2DXV5</accession>